<keyword evidence="3" id="KW-0238">DNA-binding</keyword>
<sequence>MRNEIPNLNLLVVFASVMEHGSLSKAADTLNTNQSTISTMLIRLKNEVGQTLFVRKGRGVVPTTYASSLYLQIQQPISQLRDVFQSFASFEPEVSSRKFVTTAPEHLHWLLLDKFVQVANPNITLELYDPHYDPQYSYESLLTNKFDSLIDIFPLEKPNMMNEKLFESEFVVVCRKSHPRIDGTLSIEQFMDEHHAVLERSQDQLYTLERFAEVDLTKRKVAYHGRSLFSNLLLVSQSEYLAVIPRQMAFEFQDRLQLQIIPAPFPYRKISNYLIWHKKLENDPAHRWFREQLLMITQEIAV</sequence>
<dbReference type="InterPro" id="IPR036390">
    <property type="entry name" value="WH_DNA-bd_sf"/>
</dbReference>
<accession>A0A917JTQ4</accession>
<keyword evidence="4" id="KW-0804">Transcription</keyword>
<proteinExistence type="inferred from homology"/>
<gene>
    <name evidence="6" type="ORF">GCM10009332_24300</name>
</gene>
<keyword evidence="7" id="KW-1185">Reference proteome</keyword>
<dbReference type="Gene3D" id="3.40.190.10">
    <property type="entry name" value="Periplasmic binding protein-like II"/>
    <property type="match status" value="2"/>
</dbReference>
<protein>
    <submittedName>
        <fullName evidence="6">LysR family transcriptional regulator</fullName>
    </submittedName>
</protein>
<evidence type="ECO:0000313" key="6">
    <source>
        <dbReference type="EMBL" id="GGI86131.1"/>
    </source>
</evidence>
<dbReference type="InterPro" id="IPR050389">
    <property type="entry name" value="LysR-type_TF"/>
</dbReference>
<feature type="domain" description="HTH lysR-type" evidence="5">
    <location>
        <begin position="6"/>
        <end position="63"/>
    </location>
</feature>
<dbReference type="GO" id="GO:0003677">
    <property type="term" value="F:DNA binding"/>
    <property type="evidence" value="ECO:0007669"/>
    <property type="project" value="UniProtKB-KW"/>
</dbReference>
<evidence type="ECO:0000256" key="4">
    <source>
        <dbReference type="ARBA" id="ARBA00023163"/>
    </source>
</evidence>
<dbReference type="EMBL" id="BMPZ01000007">
    <property type="protein sequence ID" value="GGI86131.1"/>
    <property type="molecule type" value="Genomic_DNA"/>
</dbReference>
<organism evidence="6 7">
    <name type="scientific">Shewanella gelidii</name>
    <dbReference type="NCBI Taxonomy" id="1642821"/>
    <lineage>
        <taxon>Bacteria</taxon>
        <taxon>Pseudomonadati</taxon>
        <taxon>Pseudomonadota</taxon>
        <taxon>Gammaproteobacteria</taxon>
        <taxon>Alteromonadales</taxon>
        <taxon>Shewanellaceae</taxon>
        <taxon>Shewanella</taxon>
    </lineage>
</organism>
<reference evidence="6" key="1">
    <citation type="journal article" date="2014" name="Int. J. Syst. Evol. Microbiol.">
        <title>Complete genome sequence of Corynebacterium casei LMG S-19264T (=DSM 44701T), isolated from a smear-ripened cheese.</title>
        <authorList>
            <consortium name="US DOE Joint Genome Institute (JGI-PGF)"/>
            <person name="Walter F."/>
            <person name="Albersmeier A."/>
            <person name="Kalinowski J."/>
            <person name="Ruckert C."/>
        </authorList>
    </citation>
    <scope>NUCLEOTIDE SEQUENCE</scope>
    <source>
        <strain evidence="6">JCM 30804</strain>
    </source>
</reference>
<evidence type="ECO:0000256" key="2">
    <source>
        <dbReference type="ARBA" id="ARBA00023015"/>
    </source>
</evidence>
<name>A0A917JTQ4_9GAMM</name>
<comment type="caution">
    <text evidence="6">The sequence shown here is derived from an EMBL/GenBank/DDBJ whole genome shotgun (WGS) entry which is preliminary data.</text>
</comment>
<dbReference type="Gene3D" id="1.10.10.10">
    <property type="entry name" value="Winged helix-like DNA-binding domain superfamily/Winged helix DNA-binding domain"/>
    <property type="match status" value="1"/>
</dbReference>
<dbReference type="InterPro" id="IPR005119">
    <property type="entry name" value="LysR_subst-bd"/>
</dbReference>
<evidence type="ECO:0000259" key="5">
    <source>
        <dbReference type="PROSITE" id="PS50931"/>
    </source>
</evidence>
<keyword evidence="2" id="KW-0805">Transcription regulation</keyword>
<comment type="similarity">
    <text evidence="1">Belongs to the LysR transcriptional regulatory family.</text>
</comment>
<evidence type="ECO:0000256" key="3">
    <source>
        <dbReference type="ARBA" id="ARBA00023125"/>
    </source>
</evidence>
<dbReference type="RefSeq" id="WP_188921311.1">
    <property type="nucleotide sequence ID" value="NZ_BMPZ01000007.1"/>
</dbReference>
<dbReference type="Pfam" id="PF03466">
    <property type="entry name" value="LysR_substrate"/>
    <property type="match status" value="1"/>
</dbReference>
<dbReference type="SUPFAM" id="SSF53850">
    <property type="entry name" value="Periplasmic binding protein-like II"/>
    <property type="match status" value="1"/>
</dbReference>
<reference evidence="6" key="2">
    <citation type="submission" date="2020-09" db="EMBL/GenBank/DDBJ databases">
        <authorList>
            <person name="Sun Q."/>
            <person name="Ohkuma M."/>
        </authorList>
    </citation>
    <scope>NUCLEOTIDE SEQUENCE</scope>
    <source>
        <strain evidence="6">JCM 30804</strain>
    </source>
</reference>
<dbReference type="Pfam" id="PF00126">
    <property type="entry name" value="HTH_1"/>
    <property type="match status" value="1"/>
</dbReference>
<dbReference type="PRINTS" id="PR00039">
    <property type="entry name" value="HTHLYSR"/>
</dbReference>
<dbReference type="PANTHER" id="PTHR30118:SF6">
    <property type="entry name" value="HTH-TYPE TRANSCRIPTIONAL REGULATOR LEUO"/>
    <property type="match status" value="1"/>
</dbReference>
<dbReference type="GO" id="GO:0003700">
    <property type="term" value="F:DNA-binding transcription factor activity"/>
    <property type="evidence" value="ECO:0007669"/>
    <property type="project" value="InterPro"/>
</dbReference>
<dbReference type="PANTHER" id="PTHR30118">
    <property type="entry name" value="HTH-TYPE TRANSCRIPTIONAL REGULATOR LEUO-RELATED"/>
    <property type="match status" value="1"/>
</dbReference>
<dbReference type="SUPFAM" id="SSF46785">
    <property type="entry name" value="Winged helix' DNA-binding domain"/>
    <property type="match status" value="1"/>
</dbReference>
<evidence type="ECO:0000256" key="1">
    <source>
        <dbReference type="ARBA" id="ARBA00009437"/>
    </source>
</evidence>
<dbReference type="InterPro" id="IPR036388">
    <property type="entry name" value="WH-like_DNA-bd_sf"/>
</dbReference>
<dbReference type="AlphaFoldDB" id="A0A917JTQ4"/>
<dbReference type="InterPro" id="IPR000847">
    <property type="entry name" value="LysR_HTH_N"/>
</dbReference>
<dbReference type="PROSITE" id="PS50931">
    <property type="entry name" value="HTH_LYSR"/>
    <property type="match status" value="1"/>
</dbReference>
<dbReference type="Proteomes" id="UP000613743">
    <property type="component" value="Unassembled WGS sequence"/>
</dbReference>
<evidence type="ECO:0000313" key="7">
    <source>
        <dbReference type="Proteomes" id="UP000613743"/>
    </source>
</evidence>